<protein>
    <recommendedName>
        <fullName evidence="2">precorrin-2 dehydrogenase</fullName>
        <ecNumber evidence="2">1.3.1.76</ecNumber>
    </recommendedName>
</protein>
<dbReference type="Proteomes" id="UP001375240">
    <property type="component" value="Unassembled WGS sequence"/>
</dbReference>
<evidence type="ECO:0000256" key="3">
    <source>
        <dbReference type="ARBA" id="ARBA00023002"/>
    </source>
</evidence>
<comment type="pathway">
    <text evidence="1">Porphyrin-containing compound metabolism; siroheme biosynthesis; sirohydrochlorin from precorrin-2: step 1/1.</text>
</comment>
<dbReference type="InterPro" id="IPR028162">
    <property type="entry name" value="Met8_C"/>
</dbReference>
<evidence type="ECO:0000256" key="7">
    <source>
        <dbReference type="SAM" id="MobiDB-lite"/>
    </source>
</evidence>
<keyword evidence="11" id="KW-1185">Reference proteome</keyword>
<gene>
    <name evidence="10" type="primary">MET8</name>
    <name evidence="10" type="ORF">TWF696_006897</name>
</gene>
<dbReference type="InterPro" id="IPR006367">
    <property type="entry name" value="Sirohaem_synthase_N"/>
</dbReference>
<dbReference type="SUPFAM" id="SSF75615">
    <property type="entry name" value="Siroheme synthase middle domains-like"/>
    <property type="match status" value="1"/>
</dbReference>
<dbReference type="InterPro" id="IPR036291">
    <property type="entry name" value="NAD(P)-bd_dom_sf"/>
</dbReference>
<comment type="caution">
    <text evidence="10">The sequence shown here is derived from an EMBL/GenBank/DDBJ whole genome shotgun (WGS) entry which is preliminary data.</text>
</comment>
<dbReference type="PANTHER" id="PTHR35330:SF1">
    <property type="entry name" value="SIROHEME BIOSYNTHESIS PROTEIN MET8"/>
    <property type="match status" value="1"/>
</dbReference>
<evidence type="ECO:0000256" key="5">
    <source>
        <dbReference type="ARBA" id="ARBA00023244"/>
    </source>
</evidence>
<evidence type="ECO:0000256" key="1">
    <source>
        <dbReference type="ARBA" id="ARBA00005010"/>
    </source>
</evidence>
<accession>A0AAV9UUI3</accession>
<dbReference type="GO" id="GO:0043115">
    <property type="term" value="F:precorrin-2 dehydrogenase activity"/>
    <property type="evidence" value="ECO:0007669"/>
    <property type="project" value="UniProtKB-EC"/>
</dbReference>
<dbReference type="Pfam" id="PF13241">
    <property type="entry name" value="NAD_binding_7"/>
    <property type="match status" value="1"/>
</dbReference>
<sequence>MADDDPRHTNTPPAPPAGQDTPNPTTTNTNTVDTDTTDESFPPITPGGSLMLAWQPRDRPILLVGGGNVAASRLDHLLNASATSIILIAPPPLHPSILHRLHTHPSSITHHPRLFLPSDLTTTPPPSLILTAVDDPAVSSAIHALAVASNIPINVADVPPLCDFYFGAIHRAGPLQIMVSTNGNGPRLAASIRDRIADSLPKNIPEAIANVGILRKKLRNIASAGTTGEISKRMAFMSAVCDSWSFEQLAEMTEADMDVILAGYPDGTVKSYDDVKKVETLMAAVHLGEAADNHSTT</sequence>
<dbReference type="EMBL" id="JAVHNQ010000005">
    <property type="protein sequence ID" value="KAK6346788.1"/>
    <property type="molecule type" value="Genomic_DNA"/>
</dbReference>
<evidence type="ECO:0000256" key="4">
    <source>
        <dbReference type="ARBA" id="ARBA00023027"/>
    </source>
</evidence>
<evidence type="ECO:0000259" key="8">
    <source>
        <dbReference type="Pfam" id="PF14823"/>
    </source>
</evidence>
<evidence type="ECO:0000313" key="11">
    <source>
        <dbReference type="Proteomes" id="UP001375240"/>
    </source>
</evidence>
<dbReference type="AlphaFoldDB" id="A0AAV9UUI3"/>
<keyword evidence="5" id="KW-0627">Porphyrin biosynthesis</keyword>
<keyword evidence="4" id="KW-0520">NAD</keyword>
<feature type="region of interest" description="Disordered" evidence="7">
    <location>
        <begin position="1"/>
        <end position="49"/>
    </location>
</feature>
<feature type="domain" description="Siroheme biosynthesis protein Met8 C-terminal" evidence="8">
    <location>
        <begin position="201"/>
        <end position="269"/>
    </location>
</feature>
<feature type="domain" description="Siroheme synthase central" evidence="9">
    <location>
        <begin position="173"/>
        <end position="198"/>
    </location>
</feature>
<dbReference type="NCBIfam" id="TIGR01470">
    <property type="entry name" value="cysG_Nterm"/>
    <property type="match status" value="1"/>
</dbReference>
<comment type="catalytic activity">
    <reaction evidence="6">
        <text>precorrin-2 + NAD(+) = sirohydrochlorin + NADH + 2 H(+)</text>
        <dbReference type="Rhea" id="RHEA:15613"/>
        <dbReference type="ChEBI" id="CHEBI:15378"/>
        <dbReference type="ChEBI" id="CHEBI:57540"/>
        <dbReference type="ChEBI" id="CHEBI:57945"/>
        <dbReference type="ChEBI" id="CHEBI:58351"/>
        <dbReference type="ChEBI" id="CHEBI:58827"/>
        <dbReference type="EC" id="1.3.1.76"/>
    </reaction>
</comment>
<dbReference type="InterPro" id="IPR028281">
    <property type="entry name" value="Sirohaem_synthase_central"/>
</dbReference>
<dbReference type="Pfam" id="PF14823">
    <property type="entry name" value="Sirohm_synth_C"/>
    <property type="match status" value="1"/>
</dbReference>
<name>A0AAV9UUI3_9PEZI</name>
<evidence type="ECO:0000256" key="6">
    <source>
        <dbReference type="ARBA" id="ARBA00047561"/>
    </source>
</evidence>
<evidence type="ECO:0000313" key="10">
    <source>
        <dbReference type="EMBL" id="KAK6346788.1"/>
    </source>
</evidence>
<dbReference type="Gene3D" id="3.40.50.720">
    <property type="entry name" value="NAD(P)-binding Rossmann-like Domain"/>
    <property type="match status" value="1"/>
</dbReference>
<keyword evidence="3" id="KW-0560">Oxidoreductase</keyword>
<evidence type="ECO:0000259" key="9">
    <source>
        <dbReference type="Pfam" id="PF14824"/>
    </source>
</evidence>
<dbReference type="GO" id="GO:0004325">
    <property type="term" value="F:ferrochelatase activity"/>
    <property type="evidence" value="ECO:0007669"/>
    <property type="project" value="InterPro"/>
</dbReference>
<dbReference type="Gene3D" id="3.30.160.110">
    <property type="entry name" value="Siroheme synthase, domain 2"/>
    <property type="match status" value="1"/>
</dbReference>
<dbReference type="EC" id="1.3.1.76" evidence="2"/>
<dbReference type="PANTHER" id="PTHR35330">
    <property type="entry name" value="SIROHEME BIOSYNTHESIS PROTEIN MET8"/>
    <property type="match status" value="1"/>
</dbReference>
<dbReference type="InterPro" id="IPR028161">
    <property type="entry name" value="Met8-like"/>
</dbReference>
<dbReference type="GO" id="GO:0019354">
    <property type="term" value="P:siroheme biosynthetic process"/>
    <property type="evidence" value="ECO:0007669"/>
    <property type="project" value="InterPro"/>
</dbReference>
<feature type="compositionally biased region" description="Low complexity" evidence="7">
    <location>
        <begin position="20"/>
        <end position="34"/>
    </location>
</feature>
<dbReference type="Pfam" id="PF14824">
    <property type="entry name" value="Sirohm_synth_M"/>
    <property type="match status" value="1"/>
</dbReference>
<proteinExistence type="predicted"/>
<evidence type="ECO:0000256" key="2">
    <source>
        <dbReference type="ARBA" id="ARBA00012400"/>
    </source>
</evidence>
<reference evidence="10 11" key="1">
    <citation type="submission" date="2019-10" db="EMBL/GenBank/DDBJ databases">
        <authorList>
            <person name="Palmer J.M."/>
        </authorList>
    </citation>
    <scope>NUCLEOTIDE SEQUENCE [LARGE SCALE GENOMIC DNA]</scope>
    <source>
        <strain evidence="10 11">TWF696</strain>
    </source>
</reference>
<dbReference type="SUPFAM" id="SSF51735">
    <property type="entry name" value="NAD(P)-binding Rossmann-fold domains"/>
    <property type="match status" value="1"/>
</dbReference>
<dbReference type="Gene3D" id="1.10.3280.10">
    <property type="entry name" value="Siroheme synthase, domain 3"/>
    <property type="match status" value="1"/>
</dbReference>
<organism evidence="10 11">
    <name type="scientific">Orbilia brochopaga</name>
    <dbReference type="NCBI Taxonomy" id="3140254"/>
    <lineage>
        <taxon>Eukaryota</taxon>
        <taxon>Fungi</taxon>
        <taxon>Dikarya</taxon>
        <taxon>Ascomycota</taxon>
        <taxon>Pezizomycotina</taxon>
        <taxon>Orbiliomycetes</taxon>
        <taxon>Orbiliales</taxon>
        <taxon>Orbiliaceae</taxon>
        <taxon>Orbilia</taxon>
    </lineage>
</organism>